<dbReference type="Proteomes" id="UP000233551">
    <property type="component" value="Unassembled WGS sequence"/>
</dbReference>
<evidence type="ECO:0000256" key="1">
    <source>
        <dbReference type="SAM" id="MobiDB-lite"/>
    </source>
</evidence>
<feature type="region of interest" description="Disordered" evidence="1">
    <location>
        <begin position="134"/>
        <end position="160"/>
    </location>
</feature>
<gene>
    <name evidence="2" type="ORF">CRG98_012810</name>
</gene>
<proteinExistence type="predicted"/>
<dbReference type="AlphaFoldDB" id="A0A2I0KE61"/>
<keyword evidence="3" id="KW-1185">Reference proteome</keyword>
<sequence length="175" mass="18987">MGRAGIQGGGEELSRSQNWSHRSEVGRRRGGSKQCPHILWLRGASSGFRATLPSHLGLVSLTQWKLGFEGLGRCLSTSGVESIGDKGLLDLQEVEKVLSDVKADDVGVASHGFVRWFVLWFVETPGLQAMGSCGGSCGRSSRTGDGATTMERRRKSRVSAGRKARWHYVVITQES</sequence>
<evidence type="ECO:0000313" key="3">
    <source>
        <dbReference type="Proteomes" id="UP000233551"/>
    </source>
</evidence>
<evidence type="ECO:0000313" key="2">
    <source>
        <dbReference type="EMBL" id="PKI66804.1"/>
    </source>
</evidence>
<accession>A0A2I0KE61</accession>
<protein>
    <submittedName>
        <fullName evidence="2">Uncharacterized protein</fullName>
    </submittedName>
</protein>
<organism evidence="2 3">
    <name type="scientific">Punica granatum</name>
    <name type="common">Pomegranate</name>
    <dbReference type="NCBI Taxonomy" id="22663"/>
    <lineage>
        <taxon>Eukaryota</taxon>
        <taxon>Viridiplantae</taxon>
        <taxon>Streptophyta</taxon>
        <taxon>Embryophyta</taxon>
        <taxon>Tracheophyta</taxon>
        <taxon>Spermatophyta</taxon>
        <taxon>Magnoliopsida</taxon>
        <taxon>eudicotyledons</taxon>
        <taxon>Gunneridae</taxon>
        <taxon>Pentapetalae</taxon>
        <taxon>rosids</taxon>
        <taxon>malvids</taxon>
        <taxon>Myrtales</taxon>
        <taxon>Lythraceae</taxon>
        <taxon>Punica</taxon>
    </lineage>
</organism>
<feature type="region of interest" description="Disordered" evidence="1">
    <location>
        <begin position="1"/>
        <end position="31"/>
    </location>
</feature>
<dbReference type="EMBL" id="PGOL01000657">
    <property type="protein sequence ID" value="PKI66804.1"/>
    <property type="molecule type" value="Genomic_DNA"/>
</dbReference>
<name>A0A2I0KE61_PUNGR</name>
<comment type="caution">
    <text evidence="2">The sequence shown here is derived from an EMBL/GenBank/DDBJ whole genome shotgun (WGS) entry which is preliminary data.</text>
</comment>
<reference evidence="2 3" key="1">
    <citation type="submission" date="2017-11" db="EMBL/GenBank/DDBJ databases">
        <title>De-novo sequencing of pomegranate (Punica granatum L.) genome.</title>
        <authorList>
            <person name="Akparov Z."/>
            <person name="Amiraslanov A."/>
            <person name="Hajiyeva S."/>
            <person name="Abbasov M."/>
            <person name="Kaur K."/>
            <person name="Hamwieh A."/>
            <person name="Solovyev V."/>
            <person name="Salamov A."/>
            <person name="Braich B."/>
            <person name="Kosarev P."/>
            <person name="Mahmoud A."/>
            <person name="Hajiyev E."/>
            <person name="Babayeva S."/>
            <person name="Izzatullayeva V."/>
            <person name="Mammadov A."/>
            <person name="Mammadov A."/>
            <person name="Sharifova S."/>
            <person name="Ojaghi J."/>
            <person name="Eynullazada K."/>
            <person name="Bayramov B."/>
            <person name="Abdulazimova A."/>
            <person name="Shahmuradov I."/>
        </authorList>
    </citation>
    <scope>NUCLEOTIDE SEQUENCE [LARGE SCALE GENOMIC DNA]</scope>
    <source>
        <strain evidence="3">cv. AG2017</strain>
        <tissue evidence="2">Leaf</tissue>
    </source>
</reference>
<feature type="compositionally biased region" description="Gly residues" evidence="1">
    <location>
        <begin position="1"/>
        <end position="11"/>
    </location>
</feature>